<name>A0A8J1UIV9_OWEFU</name>
<dbReference type="EMBL" id="CAIIXF020000007">
    <property type="protein sequence ID" value="CAH1788006.1"/>
    <property type="molecule type" value="Genomic_DNA"/>
</dbReference>
<proteinExistence type="predicted"/>
<keyword evidence="2" id="KW-1185">Reference proteome</keyword>
<dbReference type="AlphaFoldDB" id="A0A8J1UIV9"/>
<organism evidence="1 2">
    <name type="scientific">Owenia fusiformis</name>
    <name type="common">Polychaete worm</name>
    <dbReference type="NCBI Taxonomy" id="6347"/>
    <lineage>
        <taxon>Eukaryota</taxon>
        <taxon>Metazoa</taxon>
        <taxon>Spiralia</taxon>
        <taxon>Lophotrochozoa</taxon>
        <taxon>Annelida</taxon>
        <taxon>Polychaeta</taxon>
        <taxon>Sedentaria</taxon>
        <taxon>Canalipalpata</taxon>
        <taxon>Sabellida</taxon>
        <taxon>Oweniida</taxon>
        <taxon>Oweniidae</taxon>
        <taxon>Owenia</taxon>
    </lineage>
</organism>
<evidence type="ECO:0000313" key="1">
    <source>
        <dbReference type="EMBL" id="CAH1788006.1"/>
    </source>
</evidence>
<reference evidence="1" key="1">
    <citation type="submission" date="2022-03" db="EMBL/GenBank/DDBJ databases">
        <authorList>
            <person name="Martin C."/>
        </authorList>
    </citation>
    <scope>NUCLEOTIDE SEQUENCE</scope>
</reference>
<comment type="caution">
    <text evidence="1">The sequence shown here is derived from an EMBL/GenBank/DDBJ whole genome shotgun (WGS) entry which is preliminary data.</text>
</comment>
<dbReference type="Proteomes" id="UP000749559">
    <property type="component" value="Unassembled WGS sequence"/>
</dbReference>
<accession>A0A8J1UIV9</accession>
<protein>
    <submittedName>
        <fullName evidence="1">Uncharacterized protein</fullName>
    </submittedName>
</protein>
<sequence>MPASTAVPIFEVLRSKPKGLPEVGQQFNTVHQETHDVSETPYRLPKMQSKTRKPKQQMHSLWSKHEFNRQTHGDFQIRPSHLMMPPRTVAKYYQLGVYNPVMHIAGIVPVDKDESTLVAHDDDQAFYKKQKAPYGPYEYAVNTEARRDEIYGGPSPSPILRERSPRNSIHWGLGLGIKQEFDIQGASGRQGPFSREFQTKCPTPANWLRMKYNNRSKTIWW</sequence>
<gene>
    <name evidence="1" type="ORF">OFUS_LOCUS13613</name>
</gene>
<evidence type="ECO:0000313" key="2">
    <source>
        <dbReference type="Proteomes" id="UP000749559"/>
    </source>
</evidence>